<protein>
    <submittedName>
        <fullName evidence="1">Uncharacterized protein</fullName>
    </submittedName>
</protein>
<keyword evidence="2" id="KW-1185">Reference proteome</keyword>
<evidence type="ECO:0000313" key="1">
    <source>
        <dbReference type="EMBL" id="AIQ14532.1"/>
    </source>
</evidence>
<dbReference type="KEGG" id="pdu:PDUR_23545"/>
<organism evidence="1 2">
    <name type="scientific">Paenibacillus durus</name>
    <name type="common">Paenibacillus azotofixans</name>
    <dbReference type="NCBI Taxonomy" id="44251"/>
    <lineage>
        <taxon>Bacteria</taxon>
        <taxon>Bacillati</taxon>
        <taxon>Bacillota</taxon>
        <taxon>Bacilli</taxon>
        <taxon>Bacillales</taxon>
        <taxon>Paenibacillaceae</taxon>
        <taxon>Paenibacillus</taxon>
    </lineage>
</organism>
<sequence length="74" mass="8235">MGLQMELPSGPPMGLPSETLLLLPSVLPIRLVPAPPTGLPLEPLIRPPPEPPFRLDPASTLKWYRYRIRTKQEG</sequence>
<accession>A0A089HTX7</accession>
<dbReference type="EMBL" id="CP009288">
    <property type="protein sequence ID" value="AIQ14532.1"/>
    <property type="molecule type" value="Genomic_DNA"/>
</dbReference>
<gene>
    <name evidence="1" type="ORF">PDUR_23545</name>
</gene>
<dbReference type="Proteomes" id="UP000029409">
    <property type="component" value="Chromosome"/>
</dbReference>
<evidence type="ECO:0000313" key="2">
    <source>
        <dbReference type="Proteomes" id="UP000029409"/>
    </source>
</evidence>
<proteinExistence type="predicted"/>
<name>A0A089HTX7_PAEDU</name>
<dbReference type="AlphaFoldDB" id="A0A089HTX7"/>
<reference evidence="1 2" key="1">
    <citation type="submission" date="2014-08" db="EMBL/GenBank/DDBJ databases">
        <title>Comparative genomics of the Paenibacillus odorifer group.</title>
        <authorList>
            <person name="den Bakker H.C."/>
            <person name="Tsai Y.-C."/>
            <person name="Martin N."/>
            <person name="Korlach J."/>
            <person name="Wiedmann M."/>
        </authorList>
    </citation>
    <scope>NUCLEOTIDE SEQUENCE [LARGE SCALE GENOMIC DNA]</scope>
    <source>
        <strain evidence="1 2">DSM 1735</strain>
    </source>
</reference>